<reference evidence="2 3" key="2">
    <citation type="submission" date="2023-11" db="EMBL/GenBank/DDBJ databases">
        <authorList>
            <person name="Lara A.C."/>
            <person name="Chronakova A."/>
        </authorList>
    </citation>
    <scope>NUCLEOTIDE SEQUENCE [LARGE SCALE GENOMIC DNA]</scope>
    <source>
        <strain evidence="2 3">BCCO 10_0856</strain>
    </source>
</reference>
<gene>
    <name evidence="2" type="ORF">SK803_25545</name>
</gene>
<feature type="domain" description="DUF306" evidence="1">
    <location>
        <begin position="49"/>
        <end position="136"/>
    </location>
</feature>
<dbReference type="PANTHER" id="PTHR35535:SF2">
    <property type="entry name" value="DUF306 DOMAIN-CONTAINING PROTEIN"/>
    <property type="match status" value="1"/>
</dbReference>
<evidence type="ECO:0000259" key="1">
    <source>
        <dbReference type="Pfam" id="PF03724"/>
    </source>
</evidence>
<dbReference type="InterPro" id="IPR038670">
    <property type="entry name" value="HslJ-like_sf"/>
</dbReference>
<dbReference type="EMBL" id="JAXAVW010000021">
    <property type="protein sequence ID" value="MDX8033599.1"/>
    <property type="molecule type" value="Genomic_DNA"/>
</dbReference>
<evidence type="ECO:0000313" key="3">
    <source>
        <dbReference type="Proteomes" id="UP001285521"/>
    </source>
</evidence>
<evidence type="ECO:0000313" key="2">
    <source>
        <dbReference type="EMBL" id="MDX8033599.1"/>
    </source>
</evidence>
<dbReference type="Pfam" id="PF03724">
    <property type="entry name" value="META"/>
    <property type="match status" value="2"/>
</dbReference>
<name>A0ABU4T615_9PSEU</name>
<feature type="domain" description="DUF306" evidence="1">
    <location>
        <begin position="142"/>
        <end position="249"/>
    </location>
</feature>
<dbReference type="PROSITE" id="PS51257">
    <property type="entry name" value="PROKAR_LIPOPROTEIN"/>
    <property type="match status" value="1"/>
</dbReference>
<comment type="caution">
    <text evidence="2">The sequence shown here is derived from an EMBL/GenBank/DDBJ whole genome shotgun (WGS) entry which is preliminary data.</text>
</comment>
<reference evidence="2 3" key="1">
    <citation type="submission" date="2023-11" db="EMBL/GenBank/DDBJ databases">
        <title>Lentzea sokolovensis, sp. nov., Lentzea kristufkii, sp. nov., and Lentzea miocenensis, sp. nov., rare actinobacteria from Sokolov Coal Basin, Miocene lacustrine sediment, Czech Republic.</title>
        <authorList>
            <person name="Lara A."/>
            <person name="Kotroba L."/>
            <person name="Nouioui I."/>
            <person name="Neumann-Schaal M."/>
            <person name="Mast Y."/>
            <person name="Chronakova A."/>
        </authorList>
    </citation>
    <scope>NUCLEOTIDE SEQUENCE [LARGE SCALE GENOMIC DNA]</scope>
    <source>
        <strain evidence="2 3">BCCO 10_0856</strain>
    </source>
</reference>
<dbReference type="InterPro" id="IPR005184">
    <property type="entry name" value="DUF306_Meta_HslJ"/>
</dbReference>
<dbReference type="PANTHER" id="PTHR35535">
    <property type="entry name" value="HEAT SHOCK PROTEIN HSLJ"/>
    <property type="match status" value="1"/>
</dbReference>
<protein>
    <submittedName>
        <fullName evidence="2">META domain-containing protein</fullName>
    </submittedName>
</protein>
<sequence>MGYRVLVAVIALLVTGCGTTSTGTGGGDVKGKVFSSTSVTEQGKPRALVEGTKVELRFTDDDRLIANAGCNTMQGPVSLAGGKLTVTDLSTTDMACPTPGLHEQDEWLGTLLSATPSWRMDGANLVITGSNAEIVLVAEAPATLEGGIWIVDGLITQSATSSVPAGVRATISFKEGKTEVEAGCNSAGGTYEVDGETIRFGQLASELKLCGPDEMAVEKAVLDALGQGPVTYKIDRNTLTLTNAKGEGLQLRK</sequence>
<dbReference type="InterPro" id="IPR053147">
    <property type="entry name" value="Hsp_HslJ-like"/>
</dbReference>
<dbReference type="Gene3D" id="2.40.128.270">
    <property type="match status" value="2"/>
</dbReference>
<dbReference type="RefSeq" id="WP_319968620.1">
    <property type="nucleotide sequence ID" value="NZ_JAXAVW010000021.1"/>
</dbReference>
<keyword evidence="3" id="KW-1185">Reference proteome</keyword>
<accession>A0ABU4T615</accession>
<organism evidence="2 3">
    <name type="scientific">Lentzea miocenica</name>
    <dbReference type="NCBI Taxonomy" id="3095431"/>
    <lineage>
        <taxon>Bacteria</taxon>
        <taxon>Bacillati</taxon>
        <taxon>Actinomycetota</taxon>
        <taxon>Actinomycetes</taxon>
        <taxon>Pseudonocardiales</taxon>
        <taxon>Pseudonocardiaceae</taxon>
        <taxon>Lentzea</taxon>
    </lineage>
</organism>
<proteinExistence type="predicted"/>
<dbReference type="Proteomes" id="UP001285521">
    <property type="component" value="Unassembled WGS sequence"/>
</dbReference>